<feature type="domain" description="FAE" evidence="3">
    <location>
        <begin position="1"/>
        <end position="94"/>
    </location>
</feature>
<keyword evidence="1" id="KW-0808">Transferase</keyword>
<protein>
    <recommendedName>
        <fullName evidence="3">FAE domain-containing protein</fullName>
    </recommendedName>
</protein>
<proteinExistence type="predicted"/>
<evidence type="ECO:0000256" key="1">
    <source>
        <dbReference type="ARBA" id="ARBA00023315"/>
    </source>
</evidence>
<dbReference type="Gene3D" id="3.40.47.10">
    <property type="match status" value="1"/>
</dbReference>
<dbReference type="SUPFAM" id="SSF53901">
    <property type="entry name" value="Thiolase-like"/>
    <property type="match status" value="1"/>
</dbReference>
<evidence type="ECO:0000313" key="4">
    <source>
        <dbReference type="EMBL" id="KAL3501711.1"/>
    </source>
</evidence>
<keyword evidence="1" id="KW-0012">Acyltransferase</keyword>
<gene>
    <name evidence="4" type="ORF">ACH5RR_036160</name>
</gene>
<sequence>MGGAAILLSNRWSDRLRAKYRLVHVVRTHRGADDKSYKCVQQTEDSEGNLGISLSIDLMEIAGESLKSNITTVGPLVLPASEQLLFLLTLIGSKIFKLKLKPYIPDFIQAFDHFCIHAGGRAVIDELQKSL</sequence>
<accession>A0ABD2Y2E1</accession>
<reference evidence="4 5" key="1">
    <citation type="submission" date="2024-11" db="EMBL/GenBank/DDBJ databases">
        <title>A near-complete genome assembly of Cinchona calisaya.</title>
        <authorList>
            <person name="Lian D.C."/>
            <person name="Zhao X.W."/>
            <person name="Wei L."/>
        </authorList>
    </citation>
    <scope>NUCLEOTIDE SEQUENCE [LARGE SCALE GENOMIC DNA]</scope>
    <source>
        <tissue evidence="4">Nenye</tissue>
    </source>
</reference>
<organism evidence="4 5">
    <name type="scientific">Cinchona calisaya</name>
    <dbReference type="NCBI Taxonomy" id="153742"/>
    <lineage>
        <taxon>Eukaryota</taxon>
        <taxon>Viridiplantae</taxon>
        <taxon>Streptophyta</taxon>
        <taxon>Embryophyta</taxon>
        <taxon>Tracheophyta</taxon>
        <taxon>Spermatophyta</taxon>
        <taxon>Magnoliopsida</taxon>
        <taxon>eudicotyledons</taxon>
        <taxon>Gunneridae</taxon>
        <taxon>Pentapetalae</taxon>
        <taxon>asterids</taxon>
        <taxon>lamiids</taxon>
        <taxon>Gentianales</taxon>
        <taxon>Rubiaceae</taxon>
        <taxon>Cinchonoideae</taxon>
        <taxon>Cinchoneae</taxon>
        <taxon>Cinchona</taxon>
    </lineage>
</organism>
<dbReference type="PANTHER" id="PTHR31561">
    <property type="entry name" value="3-KETOACYL-COA SYNTHASE"/>
    <property type="match status" value="1"/>
</dbReference>
<comment type="catalytic activity">
    <reaction evidence="2">
        <text>a very-long-chain acyl-CoA + malonyl-CoA + H(+) = a very-long-chain 3-oxoacyl-CoA + CO2 + CoA</text>
        <dbReference type="Rhea" id="RHEA:32727"/>
        <dbReference type="ChEBI" id="CHEBI:15378"/>
        <dbReference type="ChEBI" id="CHEBI:16526"/>
        <dbReference type="ChEBI" id="CHEBI:57287"/>
        <dbReference type="ChEBI" id="CHEBI:57384"/>
        <dbReference type="ChEBI" id="CHEBI:90725"/>
        <dbReference type="ChEBI" id="CHEBI:90736"/>
        <dbReference type="EC" id="2.3.1.199"/>
    </reaction>
</comment>
<evidence type="ECO:0000259" key="3">
    <source>
        <dbReference type="Pfam" id="PF08392"/>
    </source>
</evidence>
<dbReference type="InterPro" id="IPR013601">
    <property type="entry name" value="FAE1_typ3_polyketide_synth"/>
</dbReference>
<keyword evidence="5" id="KW-1185">Reference proteome</keyword>
<comment type="caution">
    <text evidence="4">The sequence shown here is derived from an EMBL/GenBank/DDBJ whole genome shotgun (WGS) entry which is preliminary data.</text>
</comment>
<dbReference type="Proteomes" id="UP001630127">
    <property type="component" value="Unassembled WGS sequence"/>
</dbReference>
<evidence type="ECO:0000313" key="5">
    <source>
        <dbReference type="Proteomes" id="UP001630127"/>
    </source>
</evidence>
<evidence type="ECO:0000256" key="2">
    <source>
        <dbReference type="ARBA" id="ARBA00047375"/>
    </source>
</evidence>
<dbReference type="EMBL" id="JBJUIK010000015">
    <property type="protein sequence ID" value="KAL3501711.1"/>
    <property type="molecule type" value="Genomic_DNA"/>
</dbReference>
<dbReference type="AlphaFoldDB" id="A0ABD2Y2E1"/>
<dbReference type="GO" id="GO:0009922">
    <property type="term" value="F:fatty acid elongase activity"/>
    <property type="evidence" value="ECO:0007669"/>
    <property type="project" value="UniProtKB-EC"/>
</dbReference>
<name>A0ABD2Y2E1_9GENT</name>
<dbReference type="Pfam" id="PF08392">
    <property type="entry name" value="FAE1_CUT1_RppA"/>
    <property type="match status" value="1"/>
</dbReference>
<dbReference type="InterPro" id="IPR016039">
    <property type="entry name" value="Thiolase-like"/>
</dbReference>
<dbReference type="InterPro" id="IPR012392">
    <property type="entry name" value="3-ktacl-CoA_syn"/>
</dbReference>